<dbReference type="AlphaFoldDB" id="A0A6H0KNX4"/>
<dbReference type="EMBL" id="CP050831">
    <property type="protein sequence ID" value="QIU94985.1"/>
    <property type="molecule type" value="Genomic_DNA"/>
</dbReference>
<dbReference type="Proteomes" id="UP000501780">
    <property type="component" value="Chromosome"/>
</dbReference>
<accession>A0A6H0KNX4</accession>
<dbReference type="RefSeq" id="WP_167963388.1">
    <property type="nucleotide sequence ID" value="NZ_CP050831.1"/>
</dbReference>
<name>A0A6H0KNX4_9BACE</name>
<gene>
    <name evidence="1" type="ORF">BacF7301_12910</name>
</gene>
<reference evidence="1 2" key="1">
    <citation type="submission" date="2020-03" db="EMBL/GenBank/DDBJ databases">
        <title>Genomic analysis of Bacteroides faecium CBA7301.</title>
        <authorList>
            <person name="Kim J."/>
            <person name="Roh S.W."/>
        </authorList>
    </citation>
    <scope>NUCLEOTIDE SEQUENCE [LARGE SCALE GENOMIC DNA]</scope>
    <source>
        <strain evidence="1 2">CBA7301</strain>
    </source>
</reference>
<protein>
    <submittedName>
        <fullName evidence="1">Uncharacterized protein</fullName>
    </submittedName>
</protein>
<proteinExistence type="predicted"/>
<keyword evidence="2" id="KW-1185">Reference proteome</keyword>
<sequence>MKMKSSMRQFVFIIAFLLPVLCKGQAIDNLENKNMDMKVEEFLEKQASLMKSYPVKPMYYIQINKQECKVIVSVNDILIGHQFVKDEGQTMLLPINAYLRSSGEFSYGIEVLPKKNELYLTDKA</sequence>
<evidence type="ECO:0000313" key="1">
    <source>
        <dbReference type="EMBL" id="QIU94985.1"/>
    </source>
</evidence>
<dbReference type="KEGG" id="bfc:BacF7301_12910"/>
<organism evidence="1 2">
    <name type="scientific">Bacteroides faecium</name>
    <dbReference type="NCBI Taxonomy" id="2715212"/>
    <lineage>
        <taxon>Bacteria</taxon>
        <taxon>Pseudomonadati</taxon>
        <taxon>Bacteroidota</taxon>
        <taxon>Bacteroidia</taxon>
        <taxon>Bacteroidales</taxon>
        <taxon>Bacteroidaceae</taxon>
        <taxon>Bacteroides</taxon>
    </lineage>
</organism>
<evidence type="ECO:0000313" key="2">
    <source>
        <dbReference type="Proteomes" id="UP000501780"/>
    </source>
</evidence>